<feature type="region of interest" description="Disordered" evidence="1">
    <location>
        <begin position="24"/>
        <end position="48"/>
    </location>
</feature>
<reference evidence="2 3" key="2">
    <citation type="submission" date="2018-11" db="EMBL/GenBank/DDBJ databases">
        <authorList>
            <consortium name="Pathogen Informatics"/>
        </authorList>
    </citation>
    <scope>NUCLEOTIDE SEQUENCE [LARGE SCALE GENOMIC DNA]</scope>
</reference>
<dbReference type="Proteomes" id="UP000278807">
    <property type="component" value="Unassembled WGS sequence"/>
</dbReference>
<evidence type="ECO:0000256" key="1">
    <source>
        <dbReference type="SAM" id="MobiDB-lite"/>
    </source>
</evidence>
<keyword evidence="3" id="KW-1185">Reference proteome</keyword>
<organism evidence="4">
    <name type="scientific">Rodentolepis nana</name>
    <name type="common">Dwarf tapeworm</name>
    <name type="synonym">Hymenolepis nana</name>
    <dbReference type="NCBI Taxonomy" id="102285"/>
    <lineage>
        <taxon>Eukaryota</taxon>
        <taxon>Metazoa</taxon>
        <taxon>Spiralia</taxon>
        <taxon>Lophotrochozoa</taxon>
        <taxon>Platyhelminthes</taxon>
        <taxon>Cestoda</taxon>
        <taxon>Eucestoda</taxon>
        <taxon>Cyclophyllidea</taxon>
        <taxon>Hymenolepididae</taxon>
        <taxon>Rodentolepis</taxon>
    </lineage>
</organism>
<accession>A0A0R3TWK1</accession>
<name>A0A0R3TWK1_RODNA</name>
<evidence type="ECO:0000313" key="3">
    <source>
        <dbReference type="Proteomes" id="UP000278807"/>
    </source>
</evidence>
<feature type="compositionally biased region" description="Basic and acidic residues" evidence="1">
    <location>
        <begin position="31"/>
        <end position="47"/>
    </location>
</feature>
<gene>
    <name evidence="2" type="ORF">HNAJ_LOCUS12224</name>
</gene>
<protein>
    <submittedName>
        <fullName evidence="2 4">Uncharacterized protein</fullName>
    </submittedName>
</protein>
<dbReference type="EMBL" id="UZAE01014121">
    <property type="protein sequence ID" value="VDO12496.1"/>
    <property type="molecule type" value="Genomic_DNA"/>
</dbReference>
<reference evidence="4" key="1">
    <citation type="submission" date="2017-02" db="UniProtKB">
        <authorList>
            <consortium name="WormBaseParasite"/>
        </authorList>
    </citation>
    <scope>IDENTIFICATION</scope>
</reference>
<evidence type="ECO:0000313" key="2">
    <source>
        <dbReference type="EMBL" id="VDO12496.1"/>
    </source>
</evidence>
<evidence type="ECO:0000313" key="4">
    <source>
        <dbReference type="WBParaSite" id="HNAJ_0001223701-mRNA-1"/>
    </source>
</evidence>
<dbReference type="AlphaFoldDB" id="A0A0R3TWK1"/>
<proteinExistence type="predicted"/>
<sequence>MPHHDKKESLPNFEELFPNLFGRSNGNCEEESSKEVADLEEHSDKKKSGQLWKFELADPRTVPEYYCRLPPRKIIRNGVVFYEGLNPTKVCRPTRKPVREEEGKRKAAEE</sequence>
<dbReference type="OrthoDB" id="6308682at2759"/>
<dbReference type="WBParaSite" id="HNAJ_0001223701-mRNA-1">
    <property type="protein sequence ID" value="HNAJ_0001223701-mRNA-1"/>
    <property type="gene ID" value="HNAJ_0001223701"/>
</dbReference>